<name>A0ACC2NLW2_9HYME</name>
<proteinExistence type="predicted"/>
<accession>A0ACC2NLW2</accession>
<comment type="caution">
    <text evidence="1">The sequence shown here is derived from an EMBL/GenBank/DDBJ whole genome shotgun (WGS) entry which is preliminary data.</text>
</comment>
<evidence type="ECO:0000313" key="1">
    <source>
        <dbReference type="EMBL" id="KAJ8671284.1"/>
    </source>
</evidence>
<dbReference type="EMBL" id="CM056743">
    <property type="protein sequence ID" value="KAJ8671284.1"/>
    <property type="molecule type" value="Genomic_DNA"/>
</dbReference>
<gene>
    <name evidence="1" type="ORF">QAD02_002543</name>
</gene>
<sequence length="124" mass="13669">MASGVSRLRSNGIRNVNLRSQSVVTFIATDVTIDSRPRELRLEQKPLKNLDPPSSYIAKHPVAYVRGNSVRPRKAIDSSRASRCFYSMHVCRHPREQVSSAGGMVSPAPGYIQPSLHTSGAKRP</sequence>
<dbReference type="Proteomes" id="UP001239111">
    <property type="component" value="Chromosome 3"/>
</dbReference>
<keyword evidence="2" id="KW-1185">Reference proteome</keyword>
<reference evidence="1" key="1">
    <citation type="submission" date="2023-04" db="EMBL/GenBank/DDBJ databases">
        <title>A chromosome-level genome assembly of the parasitoid wasp Eretmocerus hayati.</title>
        <authorList>
            <person name="Zhong Y."/>
            <person name="Liu S."/>
            <person name="Liu Y."/>
        </authorList>
    </citation>
    <scope>NUCLEOTIDE SEQUENCE</scope>
    <source>
        <strain evidence="1">ZJU_SS_LIU_2023</strain>
    </source>
</reference>
<evidence type="ECO:0000313" key="2">
    <source>
        <dbReference type="Proteomes" id="UP001239111"/>
    </source>
</evidence>
<organism evidence="1 2">
    <name type="scientific">Eretmocerus hayati</name>
    <dbReference type="NCBI Taxonomy" id="131215"/>
    <lineage>
        <taxon>Eukaryota</taxon>
        <taxon>Metazoa</taxon>
        <taxon>Ecdysozoa</taxon>
        <taxon>Arthropoda</taxon>
        <taxon>Hexapoda</taxon>
        <taxon>Insecta</taxon>
        <taxon>Pterygota</taxon>
        <taxon>Neoptera</taxon>
        <taxon>Endopterygota</taxon>
        <taxon>Hymenoptera</taxon>
        <taxon>Apocrita</taxon>
        <taxon>Proctotrupomorpha</taxon>
        <taxon>Chalcidoidea</taxon>
        <taxon>Aphelinidae</taxon>
        <taxon>Aphelininae</taxon>
        <taxon>Eretmocerus</taxon>
    </lineage>
</organism>
<protein>
    <submittedName>
        <fullName evidence="1">Uncharacterized protein</fullName>
    </submittedName>
</protein>